<gene>
    <name evidence="2" type="ORF">DRW41_16215</name>
</gene>
<proteinExistence type="predicted"/>
<dbReference type="EMBL" id="QNQT01000008">
    <property type="protein sequence ID" value="RDU35689.1"/>
    <property type="molecule type" value="Genomic_DNA"/>
</dbReference>
<organism evidence="2 3">
    <name type="scientific">Neobacillus piezotolerans</name>
    <dbReference type="NCBI Taxonomy" id="2259171"/>
    <lineage>
        <taxon>Bacteria</taxon>
        <taxon>Bacillati</taxon>
        <taxon>Bacillota</taxon>
        <taxon>Bacilli</taxon>
        <taxon>Bacillales</taxon>
        <taxon>Bacillaceae</taxon>
        <taxon>Neobacillus</taxon>
    </lineage>
</organism>
<feature type="transmembrane region" description="Helical" evidence="1">
    <location>
        <begin position="6"/>
        <end position="22"/>
    </location>
</feature>
<evidence type="ECO:0000313" key="2">
    <source>
        <dbReference type="EMBL" id="RDU35689.1"/>
    </source>
</evidence>
<keyword evidence="3" id="KW-1185">Reference proteome</keyword>
<keyword evidence="1" id="KW-1133">Transmembrane helix</keyword>
<reference evidence="2 3" key="1">
    <citation type="submission" date="2018-07" db="EMBL/GenBank/DDBJ databases">
        <title>Bacillus sp. YLB-04 draft genome sequence.</title>
        <authorList>
            <person name="Yu L."/>
            <person name="Tang X."/>
        </authorList>
    </citation>
    <scope>NUCLEOTIDE SEQUENCE [LARGE SCALE GENOMIC DNA]</scope>
    <source>
        <strain evidence="2 3">YLB-04</strain>
    </source>
</reference>
<sequence>MKKTVLPTIIILLSVFLINIFIQKDIDKETIVAKNMPVPVIQSGNQSVEPVLLFKDNGKITKTLVDKAVHKAHAVNVNPYGEVEIKLPDNDAPLKLSEWDPKTGRELQPFEGGYIPVLANEPGTRVIIIRVETDAGPAVYLGKINVLKLYSFQELLHPAGNVYTILVFSEGESGIREVPSGDETKYVTREVRGTVAEFKEKYHGLDIKNLPTIYVFHQGAIIFRSEDMKELQSFITDISTTFFLGESENWQVELRARQNLSEGTAELFITYKGQDEKPKKMDFHLSGRGWSWGSSGKIPDESGKIFSSSDMRYKLSEIDSIPIELTWDGKKEEIILAYRKNPY</sequence>
<keyword evidence="1" id="KW-0472">Membrane</keyword>
<protein>
    <submittedName>
        <fullName evidence="2">Uncharacterized protein</fullName>
    </submittedName>
</protein>
<name>A0A3D8GN79_9BACI</name>
<dbReference type="Proteomes" id="UP000257144">
    <property type="component" value="Unassembled WGS sequence"/>
</dbReference>
<accession>A0A3D8GN79</accession>
<evidence type="ECO:0000256" key="1">
    <source>
        <dbReference type="SAM" id="Phobius"/>
    </source>
</evidence>
<comment type="caution">
    <text evidence="2">The sequence shown here is derived from an EMBL/GenBank/DDBJ whole genome shotgun (WGS) entry which is preliminary data.</text>
</comment>
<evidence type="ECO:0000313" key="3">
    <source>
        <dbReference type="Proteomes" id="UP000257144"/>
    </source>
</evidence>
<dbReference type="OrthoDB" id="2826497at2"/>
<dbReference type="RefSeq" id="WP_115453067.1">
    <property type="nucleotide sequence ID" value="NZ_QNQT01000008.1"/>
</dbReference>
<keyword evidence="1" id="KW-0812">Transmembrane</keyword>
<dbReference type="AlphaFoldDB" id="A0A3D8GN79"/>